<reference evidence="4 6" key="1">
    <citation type="submission" date="2021-03" db="EMBL/GenBank/DDBJ databases">
        <title>Draft genome and methylome analysis of Thiotrix fructosivoruns ATCC 49748.</title>
        <authorList>
            <person name="Fomenkov A."/>
            <person name="Grabovich M.Y."/>
            <person name="Roberts R.J."/>
        </authorList>
    </citation>
    <scope>NUCLEOTIDE SEQUENCE [LARGE SCALE GENOMIC DNA]</scope>
    <source>
        <strain evidence="4 6">ATCC 49748</strain>
    </source>
</reference>
<organism evidence="5">
    <name type="scientific">Thiothrix fructosivorans</name>
    <dbReference type="NCBI Taxonomy" id="111770"/>
    <lineage>
        <taxon>Bacteria</taxon>
        <taxon>Pseudomonadati</taxon>
        <taxon>Pseudomonadota</taxon>
        <taxon>Gammaproteobacteria</taxon>
        <taxon>Thiotrichales</taxon>
        <taxon>Thiotrichaceae</taxon>
        <taxon>Thiothrix</taxon>
    </lineage>
</organism>
<keyword evidence="6" id="KW-1185">Reference proteome</keyword>
<dbReference type="Pfam" id="PF20009">
    <property type="entry name" value="GEVED"/>
    <property type="match status" value="1"/>
</dbReference>
<proteinExistence type="predicted"/>
<dbReference type="InterPro" id="IPR006644">
    <property type="entry name" value="Cadg"/>
</dbReference>
<dbReference type="NCBIfam" id="NF012211">
    <property type="entry name" value="tand_rpt_95"/>
    <property type="match status" value="5"/>
</dbReference>
<dbReference type="EMBL" id="CP072748">
    <property type="protein sequence ID" value="QTX11435.1"/>
    <property type="molecule type" value="Genomic_DNA"/>
</dbReference>
<dbReference type="Pfam" id="PF00028">
    <property type="entry name" value="Cadherin"/>
    <property type="match status" value="1"/>
</dbReference>
<feature type="compositionally biased region" description="Polar residues" evidence="1">
    <location>
        <begin position="393"/>
        <end position="410"/>
    </location>
</feature>
<dbReference type="InterPro" id="IPR045474">
    <property type="entry name" value="GEVED"/>
</dbReference>
<feature type="domain" description="Cadherin" evidence="3">
    <location>
        <begin position="1272"/>
        <end position="1356"/>
    </location>
</feature>
<feature type="region of interest" description="Disordered" evidence="1">
    <location>
        <begin position="977"/>
        <end position="997"/>
    </location>
</feature>
<dbReference type="GO" id="GO:0005509">
    <property type="term" value="F:calcium ion binding"/>
    <property type="evidence" value="ECO:0007669"/>
    <property type="project" value="InterPro"/>
</dbReference>
<dbReference type="PANTHER" id="PTHR34720">
    <property type="entry name" value="MICROCYSTIN DEPENDENT PROTEIN"/>
    <property type="match status" value="1"/>
</dbReference>
<protein>
    <submittedName>
        <fullName evidence="5">Tandem-95 repeat protein</fullName>
    </submittedName>
</protein>
<evidence type="ECO:0000259" key="3">
    <source>
        <dbReference type="PROSITE" id="PS50268"/>
    </source>
</evidence>
<feature type="signal peptide" evidence="2">
    <location>
        <begin position="1"/>
        <end position="37"/>
    </location>
</feature>
<sequence>MKFFSLKKANPVRHHWIRRLLCLLMATGFGMPLLANAATVNLLTSTSSSAAGAGAAGKPSIANFTIPAGNNRILFIAAGFERDHCDAGSDVCNLTSTGAGLSDNFARPVAATYQITARLTGPGGSIDKKNALTVGGSPSGDLRFSVMESSLKDGAGVAIPNSTLFSQESYHIALFESEINTLLGGAASGDIAITLPDVVDPKSAGDDAVLTAFVFNNAMQTVDGIVRSSVPQLSSLGTGLAGDFTIGATAFDAGQAPNDAADGLLVVGFSALGQPSTAGGFNTMAGYTLAQSVGTNNGGGRYDNEEPTWNTTEPSGMSASAQFRNGVASNFTLQSAADSSVLAWGAWAPSFTISSDNVVANEDYSDAPATYGTPNHTIVAGTYLGATAPDSETAAQPSATASLDETTGTADEGSVFTNAGLTTGLQGSTFEVESNVTLHVPVVGTGKLYAWFDWDRDGTFGNNPNELVANGLAGTNQTLAMVMNVPLGAAVGTTYARFRFSSDVAAADPTAPASNGEVEDYQITLADTPNVPTQPSPPSCSASGSTKAWTAGGGGYQSDTSEGLTITATTSAPNGAKWTFAPNDAMNTAGQFGNPDINGIPSLSTIFFWDTSPDDGRNANADTDGKTGQLTFSFSAPVKDPVIYIDRLGGYGGNSVAVPQQLSNAARITPNAANAAATFTKVGGTNHFEVSGSALQRTPNEALVWGESSSESGTDSTRYTAMGGIQINGTYDSVSLDLAGTGVEGAGADGIEFVVCAKALVVNTPPLANADTTSTTEDTILNGTTVLLNDSDDQGDTLTVNTTPVVAPTHGTLTLNADGTYTYTPANGYNGTDSFTYEVSDGNGGTATAVVSITIAAVNDLPVANADTGSTTEDTVLNGTTVLINDTDIDGDTLTVNTTPVVAPTHGTLNLKADGTYVYTPATNVNGTDSFTYEISDGKGGTATAVVTLTITASNDAPTALDDTANTLENTVLNGSTVLSNDSDPESDALTVNTTPVTQPTHGTVTLKADGTYTYTPTTSYNGTDSFTYEISDGNGGTATAKVTLTVGPANDAPSATDDAATTAEDTVLNGTTVLSNDTDIDADTLTVNTTPVLAPTHGTLALKADGTYTYTPAKDFNGTDSFTYEISDGNGGTDTASVTLTISPNNDAPTALDDSASVTENTILNGNTVLTNDTDIDGDTLTVNTTPVTAPSHGTVTLLADGTYTYTPAAGFSGTDNFTYAVNDTQGGTSNAVVTIIVTPVNDAPLITSSNNVTFAENGTGIALDVQSSDDSDTEATSGLTYNLQPMFDAALFNIDPITGAISFKAPPDYEAPQDSNGDNAYLLMTQVCDSGNLCTEQVEVIVVTNVVESSPPNIISTAMQTPENQTLVTAIAAADPDTADTLTFSIQGGKDAGLFVIDPVSGELSFKTAPDFEQPSDANADNVYEVIVAVTDNTEVDHIDTQALKVTVTNVQENTAPTITSDGAGDTATVTVTENALNVTSVQATDAEDDTLTYSITGGDDASLLVIDPVTGKLTFKTLPDFETPTDANSDNQYQVTVTVKDKAGTSDTQALTIAVTNAADIKLQVRGFLQGAYVSKDGMMRDSLRSLGLIPSIQPYGASGTPFAYTDTETALPALLAASGNDAVVDWVLVELRDATTPKTRISAIAGLLQRDGDVVDAKTGSNTLSLEQIPAGQYYVTLRHRNHLAVTTATPLTLSSAPTVVDFTQTMTDTLGKEARLIVGNTALLWAGDANISDKIIATGPLNDSNVVLGAILTHPDNALSNSNFRLNGYTVTDLNLDGTSIYSGPSNDINLLLGNVLLHPLNSAFAANYIINGALPK</sequence>
<dbReference type="Gene3D" id="2.60.40.2810">
    <property type="match status" value="1"/>
</dbReference>
<reference evidence="5" key="2">
    <citation type="submission" date="2021-04" db="EMBL/GenBank/DDBJ databases">
        <title>Complete Genome and methylome analysis of Thiothrix fructosivorans ATCC 49748.</title>
        <authorList>
            <person name="Fomenkov A."/>
            <person name="Sun L."/>
            <person name="Vincze T."/>
            <person name="Grabovich M.Y."/>
            <person name="Roberts R.J."/>
        </authorList>
    </citation>
    <scope>NUCLEOTIDE SEQUENCE</scope>
    <source>
        <strain evidence="5">ATCC 49748</strain>
    </source>
</reference>
<dbReference type="InterPro" id="IPR015919">
    <property type="entry name" value="Cadherin-like_sf"/>
</dbReference>
<evidence type="ECO:0000313" key="6">
    <source>
        <dbReference type="Proteomes" id="UP000664466"/>
    </source>
</evidence>
<dbReference type="CDD" id="cd11304">
    <property type="entry name" value="Cadherin_repeat"/>
    <property type="match status" value="3"/>
</dbReference>
<evidence type="ECO:0000313" key="5">
    <source>
        <dbReference type="EMBL" id="QTX11435.1"/>
    </source>
</evidence>
<evidence type="ECO:0000256" key="2">
    <source>
        <dbReference type="SAM" id="SignalP"/>
    </source>
</evidence>
<dbReference type="SMART" id="SM00112">
    <property type="entry name" value="CA"/>
    <property type="match status" value="3"/>
</dbReference>
<feature type="compositionally biased region" description="Polar residues" evidence="1">
    <location>
        <begin position="539"/>
        <end position="548"/>
    </location>
</feature>
<dbReference type="Gene3D" id="2.60.40.60">
    <property type="entry name" value="Cadherins"/>
    <property type="match status" value="3"/>
</dbReference>
<dbReference type="SUPFAM" id="SSF49313">
    <property type="entry name" value="Cadherin-like"/>
    <property type="match status" value="3"/>
</dbReference>
<dbReference type="InterPro" id="IPR002126">
    <property type="entry name" value="Cadherin-like_dom"/>
</dbReference>
<dbReference type="Gene3D" id="2.60.40.3440">
    <property type="match status" value="4"/>
</dbReference>
<dbReference type="SMART" id="SM00736">
    <property type="entry name" value="CADG"/>
    <property type="match status" value="1"/>
</dbReference>
<dbReference type="PANTHER" id="PTHR34720:SF9">
    <property type="entry name" value="BLR4714 PROTEIN"/>
    <property type="match status" value="1"/>
</dbReference>
<feature type="chain" id="PRO_5033052014" evidence="2">
    <location>
        <begin position="38"/>
        <end position="1822"/>
    </location>
</feature>
<dbReference type="Proteomes" id="UP000664466">
    <property type="component" value="Unassembled WGS sequence"/>
</dbReference>
<dbReference type="Pfam" id="PF17963">
    <property type="entry name" value="Big_9"/>
    <property type="match status" value="5"/>
</dbReference>
<accession>A0A8B0SKA0</accession>
<feature type="domain" description="Cadherin" evidence="3">
    <location>
        <begin position="1466"/>
        <end position="1571"/>
    </location>
</feature>
<name>A0A8B0SKA0_9GAMM</name>
<dbReference type="NCBIfam" id="TIGR01965">
    <property type="entry name" value="VCBS_repeat"/>
    <property type="match status" value="5"/>
</dbReference>
<dbReference type="InterPro" id="IPR010221">
    <property type="entry name" value="VCBS_dom"/>
</dbReference>
<keyword evidence="2" id="KW-0732">Signal</keyword>
<gene>
    <name evidence="5" type="ORF">J1836_003505</name>
    <name evidence="4" type="ORF">J1836_09320</name>
</gene>
<feature type="region of interest" description="Disordered" evidence="1">
    <location>
        <begin position="530"/>
        <end position="562"/>
    </location>
</feature>
<dbReference type="PROSITE" id="PS50268">
    <property type="entry name" value="CADHERIN_2"/>
    <property type="match status" value="3"/>
</dbReference>
<feature type="region of interest" description="Disordered" evidence="1">
    <location>
        <begin position="389"/>
        <end position="410"/>
    </location>
</feature>
<dbReference type="RefSeq" id="WP_207250853.1">
    <property type="nucleotide sequence ID" value="NZ_JAFMPM010000006.1"/>
</dbReference>
<evidence type="ECO:0000313" key="4">
    <source>
        <dbReference type="EMBL" id="MBO0613124.1"/>
    </source>
</evidence>
<dbReference type="GO" id="GO:0016020">
    <property type="term" value="C:membrane"/>
    <property type="evidence" value="ECO:0007669"/>
    <property type="project" value="InterPro"/>
</dbReference>
<feature type="domain" description="Cadherin" evidence="3">
    <location>
        <begin position="1368"/>
        <end position="1461"/>
    </location>
</feature>
<evidence type="ECO:0000256" key="1">
    <source>
        <dbReference type="SAM" id="MobiDB-lite"/>
    </source>
</evidence>
<dbReference type="GO" id="GO:0007156">
    <property type="term" value="P:homophilic cell adhesion via plasma membrane adhesion molecules"/>
    <property type="evidence" value="ECO:0007669"/>
    <property type="project" value="InterPro"/>
</dbReference>
<dbReference type="EMBL" id="JAFMPM010000006">
    <property type="protein sequence ID" value="MBO0613124.1"/>
    <property type="molecule type" value="Genomic_DNA"/>
</dbReference>